<protein>
    <submittedName>
        <fullName evidence="2">Uncharacterized protein</fullName>
    </submittedName>
</protein>
<evidence type="ECO:0000313" key="2">
    <source>
        <dbReference type="EMBL" id="NGM50777.1"/>
    </source>
</evidence>
<proteinExistence type="predicted"/>
<comment type="caution">
    <text evidence="2">The sequence shown here is derived from an EMBL/GenBank/DDBJ whole genome shotgun (WGS) entry which is preliminary data.</text>
</comment>
<accession>A0A6G4QZ89</accession>
<name>A0A6G4QZ89_9CAUL</name>
<dbReference type="EMBL" id="JAAKGT010000006">
    <property type="protein sequence ID" value="NGM50777.1"/>
    <property type="molecule type" value="Genomic_DNA"/>
</dbReference>
<dbReference type="AlphaFoldDB" id="A0A6G4QZ89"/>
<feature type="signal peptide" evidence="1">
    <location>
        <begin position="1"/>
        <end position="23"/>
    </location>
</feature>
<feature type="chain" id="PRO_5026238793" evidence="1">
    <location>
        <begin position="24"/>
        <end position="291"/>
    </location>
</feature>
<dbReference type="RefSeq" id="WP_165259624.1">
    <property type="nucleotide sequence ID" value="NZ_JAAKGT010000006.1"/>
</dbReference>
<dbReference type="PROSITE" id="PS51257">
    <property type="entry name" value="PROKAR_LIPOPROTEIN"/>
    <property type="match status" value="1"/>
</dbReference>
<reference evidence="2" key="1">
    <citation type="submission" date="2020-02" db="EMBL/GenBank/DDBJ databases">
        <authorList>
            <person name="Gao J."/>
            <person name="Sun J."/>
        </authorList>
    </citation>
    <scope>NUCLEOTIDE SEQUENCE</scope>
    <source>
        <strain evidence="2">602-2</strain>
    </source>
</reference>
<gene>
    <name evidence="2" type="ORF">G5B46_14260</name>
</gene>
<organism evidence="2">
    <name type="scientific">Caulobacter sp. 602-2</name>
    <dbReference type="NCBI Taxonomy" id="2710887"/>
    <lineage>
        <taxon>Bacteria</taxon>
        <taxon>Pseudomonadati</taxon>
        <taxon>Pseudomonadota</taxon>
        <taxon>Alphaproteobacteria</taxon>
        <taxon>Caulobacterales</taxon>
        <taxon>Caulobacteraceae</taxon>
        <taxon>Caulobacter</taxon>
    </lineage>
</organism>
<sequence length="291" mass="30753">MRVHQALLCATAAVACLGASAEAAPFKAPPASAQIEALREQLGDTVLKAPGVQMPDNKAELDAALAARDWPTLSAAMRGVASHDAATKMANWERYQVYRGGGYNVVFMYVHNLATMAASYDRAAQANPALAQTAQGIRTAAVSQMIYLNAIIAVDGERCGDQTAPIGQRNRMLAVSMQLIQDAQGLDEAARRAALDAALEQEKLTAPVRGYDQDLCRGGMDEIAAGLEKNGEKATRSTSQPGLPGKTIDIEADAAFVPALSDPATWDARRQKVRERLATTLAPLAGLPAAQ</sequence>
<evidence type="ECO:0000256" key="1">
    <source>
        <dbReference type="SAM" id="SignalP"/>
    </source>
</evidence>
<keyword evidence="1" id="KW-0732">Signal</keyword>